<sequence>MLHELSALNPVLLSLLAGLFTWGCTAAGASLVFFFKDLDQKMANVMFGFAAGVMIAASFWSLLAPAIEISSGMGKFSFVPALIGFLLGGAFLRLVDRLIPHLHFGFPVAQKEGPKTKLRKIILLVLSITIHNIPEGAAVGVAFGAIVTGDTELLIAALALAFGIGIQNFPEGAAVSIPLRGEGLSRARSFWYGQLSAIVEPIFAVIGAYLVVHVSPVLPYALAFAAGAMIFVVVEELIPESQREGSTDLATAATMLGFAVMMVLDVALG</sequence>
<feature type="transmembrane region" description="Helical" evidence="8">
    <location>
        <begin position="217"/>
        <end position="237"/>
    </location>
</feature>
<protein>
    <submittedName>
        <fullName evidence="9">Zinc transporter, ZIP family</fullName>
    </submittedName>
</protein>
<gene>
    <name evidence="9" type="ORF">SAMN02982927_02363</name>
</gene>
<evidence type="ECO:0000256" key="7">
    <source>
        <dbReference type="ARBA" id="ARBA00023136"/>
    </source>
</evidence>
<accession>A0A1I2TLP2</accession>
<dbReference type="RefSeq" id="WP_093673200.1">
    <property type="nucleotide sequence ID" value="NZ_FOOY01000016.1"/>
</dbReference>
<name>A0A1I2TLP2_9BACL</name>
<keyword evidence="4 8" id="KW-0812">Transmembrane</keyword>
<proteinExistence type="inferred from homology"/>
<feature type="transmembrane region" description="Helical" evidence="8">
    <location>
        <begin position="42"/>
        <end position="64"/>
    </location>
</feature>
<evidence type="ECO:0000256" key="2">
    <source>
        <dbReference type="ARBA" id="ARBA00006939"/>
    </source>
</evidence>
<comment type="subcellular location">
    <subcellularLocation>
        <location evidence="1">Cell membrane</location>
        <topology evidence="1">Multi-pass membrane protein</topology>
    </subcellularLocation>
</comment>
<evidence type="ECO:0000256" key="6">
    <source>
        <dbReference type="ARBA" id="ARBA00022989"/>
    </source>
</evidence>
<feature type="transmembrane region" description="Helical" evidence="8">
    <location>
        <begin position="76"/>
        <end position="95"/>
    </location>
</feature>
<dbReference type="OrthoDB" id="9787346at2"/>
<evidence type="ECO:0000313" key="10">
    <source>
        <dbReference type="Proteomes" id="UP000198752"/>
    </source>
</evidence>
<keyword evidence="3" id="KW-1003">Cell membrane</keyword>
<feature type="transmembrane region" description="Helical" evidence="8">
    <location>
        <begin position="12"/>
        <end position="35"/>
    </location>
</feature>
<reference evidence="10" key="1">
    <citation type="submission" date="2016-10" db="EMBL/GenBank/DDBJ databases">
        <authorList>
            <person name="Varghese N."/>
            <person name="Submissions S."/>
        </authorList>
    </citation>
    <scope>NUCLEOTIDE SEQUENCE [LARGE SCALE GENOMIC DNA]</scope>
    <source>
        <strain evidence="10">ATCC 700379</strain>
    </source>
</reference>
<evidence type="ECO:0000256" key="3">
    <source>
        <dbReference type="ARBA" id="ARBA00022475"/>
    </source>
</evidence>
<comment type="similarity">
    <text evidence="2">Belongs to the ZIP transporter (TC 2.A.5) family.</text>
</comment>
<dbReference type="InterPro" id="IPR003689">
    <property type="entry name" value="ZIP"/>
</dbReference>
<feature type="transmembrane region" description="Helical" evidence="8">
    <location>
        <begin position="190"/>
        <end position="211"/>
    </location>
</feature>
<dbReference type="Pfam" id="PF02535">
    <property type="entry name" value="Zip"/>
    <property type="match status" value="1"/>
</dbReference>
<dbReference type="STRING" id="269670.SAMN02982927_02363"/>
<dbReference type="Proteomes" id="UP000198752">
    <property type="component" value="Unassembled WGS sequence"/>
</dbReference>
<dbReference type="EMBL" id="FOOY01000016">
    <property type="protein sequence ID" value="SFG65733.1"/>
    <property type="molecule type" value="Genomic_DNA"/>
</dbReference>
<evidence type="ECO:0000313" key="9">
    <source>
        <dbReference type="EMBL" id="SFG65733.1"/>
    </source>
</evidence>
<dbReference type="PANTHER" id="PTHR11040:SF211">
    <property type="entry name" value="ZINC TRANSPORTER ZIP11"/>
    <property type="match status" value="1"/>
</dbReference>
<keyword evidence="5" id="KW-0862">Zinc</keyword>
<dbReference type="AlphaFoldDB" id="A0A1I2TLP2"/>
<feature type="transmembrane region" description="Helical" evidence="8">
    <location>
        <begin position="249"/>
        <end position="268"/>
    </location>
</feature>
<organism evidence="9 10">
    <name type="scientific">Sporolactobacillus nakayamae</name>
    <dbReference type="NCBI Taxonomy" id="269670"/>
    <lineage>
        <taxon>Bacteria</taxon>
        <taxon>Bacillati</taxon>
        <taxon>Bacillota</taxon>
        <taxon>Bacilli</taxon>
        <taxon>Bacillales</taxon>
        <taxon>Sporolactobacillaceae</taxon>
        <taxon>Sporolactobacillus</taxon>
    </lineage>
</organism>
<evidence type="ECO:0000256" key="4">
    <source>
        <dbReference type="ARBA" id="ARBA00022692"/>
    </source>
</evidence>
<feature type="transmembrane region" description="Helical" evidence="8">
    <location>
        <begin position="153"/>
        <end position="169"/>
    </location>
</feature>
<keyword evidence="6 8" id="KW-1133">Transmembrane helix</keyword>
<dbReference type="PANTHER" id="PTHR11040">
    <property type="entry name" value="ZINC/IRON TRANSPORTER"/>
    <property type="match status" value="1"/>
</dbReference>
<feature type="transmembrane region" description="Helical" evidence="8">
    <location>
        <begin position="121"/>
        <end position="147"/>
    </location>
</feature>
<keyword evidence="7 8" id="KW-0472">Membrane</keyword>
<evidence type="ECO:0000256" key="5">
    <source>
        <dbReference type="ARBA" id="ARBA00022833"/>
    </source>
</evidence>
<dbReference type="GO" id="GO:0005385">
    <property type="term" value="F:zinc ion transmembrane transporter activity"/>
    <property type="evidence" value="ECO:0007669"/>
    <property type="project" value="TreeGrafter"/>
</dbReference>
<keyword evidence="10" id="KW-1185">Reference proteome</keyword>
<dbReference type="GO" id="GO:0005886">
    <property type="term" value="C:plasma membrane"/>
    <property type="evidence" value="ECO:0007669"/>
    <property type="project" value="UniProtKB-SubCell"/>
</dbReference>
<evidence type="ECO:0000256" key="1">
    <source>
        <dbReference type="ARBA" id="ARBA00004651"/>
    </source>
</evidence>
<evidence type="ECO:0000256" key="8">
    <source>
        <dbReference type="SAM" id="Phobius"/>
    </source>
</evidence>